<organism evidence="2">
    <name type="scientific">marine sediment metagenome</name>
    <dbReference type="NCBI Taxonomy" id="412755"/>
    <lineage>
        <taxon>unclassified sequences</taxon>
        <taxon>metagenomes</taxon>
        <taxon>ecological metagenomes</taxon>
    </lineage>
</organism>
<name>X1TH34_9ZZZZ</name>
<feature type="non-terminal residue" evidence="2">
    <location>
        <position position="223"/>
    </location>
</feature>
<dbReference type="EMBL" id="BARW01008021">
    <property type="protein sequence ID" value="GAI79354.1"/>
    <property type="molecule type" value="Genomic_DNA"/>
</dbReference>
<reference evidence="2" key="1">
    <citation type="journal article" date="2014" name="Front. Microbiol.">
        <title>High frequency of phylogenetically diverse reductive dehalogenase-homologous genes in deep subseafloor sedimentary metagenomes.</title>
        <authorList>
            <person name="Kawai M."/>
            <person name="Futagami T."/>
            <person name="Toyoda A."/>
            <person name="Takaki Y."/>
            <person name="Nishi S."/>
            <person name="Hori S."/>
            <person name="Arai W."/>
            <person name="Tsubouchi T."/>
            <person name="Morono Y."/>
            <person name="Uchiyama I."/>
            <person name="Ito T."/>
            <person name="Fujiyama A."/>
            <person name="Inagaki F."/>
            <person name="Takami H."/>
        </authorList>
    </citation>
    <scope>NUCLEOTIDE SEQUENCE</scope>
    <source>
        <strain evidence="2">Expedition CK06-06</strain>
    </source>
</reference>
<proteinExistence type="predicted"/>
<evidence type="ECO:0000313" key="2">
    <source>
        <dbReference type="EMBL" id="GAI79354.1"/>
    </source>
</evidence>
<keyword evidence="1" id="KW-0175">Coiled coil</keyword>
<comment type="caution">
    <text evidence="2">The sequence shown here is derived from an EMBL/GenBank/DDBJ whole genome shotgun (WGS) entry which is preliminary data.</text>
</comment>
<protein>
    <submittedName>
        <fullName evidence="2">Uncharacterized protein</fullName>
    </submittedName>
</protein>
<accession>X1TH34</accession>
<dbReference type="AlphaFoldDB" id="X1TH34"/>
<feature type="coiled-coil region" evidence="1">
    <location>
        <begin position="50"/>
        <end position="77"/>
    </location>
</feature>
<feature type="coiled-coil region" evidence="1">
    <location>
        <begin position="139"/>
        <end position="180"/>
    </location>
</feature>
<sequence>MPEENEEKVEDFISLWKKKLATENAPSLIGDIQKENEQLRNKIAANIDLITKSEEILKKAVQEKEKLKIEKDEAVAEIGMQLNDLKQETSELGNKIKSMVKLLLEKDEEIKSKDKLILNLESQATTQLGTGSMTENAIIDQLKSEISKKDIIVQNLENKMTELSNEVERLNQDYDEELKSKPVDFAVQASAPEQKVIKPMPPEISTIPLESLCQDLQRANSGL</sequence>
<gene>
    <name evidence="2" type="ORF">S12H4_16568</name>
</gene>
<evidence type="ECO:0000256" key="1">
    <source>
        <dbReference type="SAM" id="Coils"/>
    </source>
</evidence>